<reference evidence="3" key="1">
    <citation type="submission" date="2007-07" db="EMBL/GenBank/DDBJ databases">
        <title>PCAP assembly of the Caenorhabditis remanei genome.</title>
        <authorList>
            <consortium name="The Caenorhabditis remanei Sequencing Consortium"/>
            <person name="Wilson R.K."/>
        </authorList>
    </citation>
    <scope>NUCLEOTIDE SEQUENCE [LARGE SCALE GENOMIC DNA]</scope>
    <source>
        <strain evidence="3">PB4641</strain>
    </source>
</reference>
<dbReference type="STRING" id="31234.E3MYU7"/>
<dbReference type="eggNOG" id="ENOG502SH29">
    <property type="taxonomic scope" value="Eukaryota"/>
</dbReference>
<dbReference type="Proteomes" id="UP000008281">
    <property type="component" value="Unassembled WGS sequence"/>
</dbReference>
<feature type="domain" description="C-type lectin" evidence="1">
    <location>
        <begin position="245"/>
        <end position="375"/>
    </location>
</feature>
<evidence type="ECO:0000259" key="2">
    <source>
        <dbReference type="PROSITE" id="PS50234"/>
    </source>
</evidence>
<dbReference type="InterPro" id="IPR001304">
    <property type="entry name" value="C-type_lectin-like"/>
</dbReference>
<organism evidence="4">
    <name type="scientific">Caenorhabditis remanei</name>
    <name type="common">Caenorhabditis vulgaris</name>
    <dbReference type="NCBI Taxonomy" id="31234"/>
    <lineage>
        <taxon>Eukaryota</taxon>
        <taxon>Metazoa</taxon>
        <taxon>Ecdysozoa</taxon>
        <taxon>Nematoda</taxon>
        <taxon>Chromadorea</taxon>
        <taxon>Rhabditida</taxon>
        <taxon>Rhabditina</taxon>
        <taxon>Rhabditomorpha</taxon>
        <taxon>Rhabditoidea</taxon>
        <taxon>Rhabditidae</taxon>
        <taxon>Peloderinae</taxon>
        <taxon>Caenorhabditis</taxon>
    </lineage>
</organism>
<dbReference type="AlphaFoldDB" id="E3MYU7"/>
<dbReference type="Pfam" id="PF00092">
    <property type="entry name" value="VWA"/>
    <property type="match status" value="2"/>
</dbReference>
<dbReference type="SUPFAM" id="SSF53300">
    <property type="entry name" value="vWA-like"/>
    <property type="match status" value="2"/>
</dbReference>
<dbReference type="FunFam" id="3.10.100.10:FF:000142">
    <property type="entry name" value="C-type LECtin"/>
    <property type="match status" value="2"/>
</dbReference>
<dbReference type="InterPro" id="IPR036465">
    <property type="entry name" value="vWFA_dom_sf"/>
</dbReference>
<accession>E3MYU7</accession>
<name>E3MYU7_CAERE</name>
<evidence type="ECO:0000313" key="3">
    <source>
        <dbReference type="EMBL" id="EFP12188.1"/>
    </source>
</evidence>
<dbReference type="InterPro" id="IPR016187">
    <property type="entry name" value="CTDL_fold"/>
</dbReference>
<dbReference type="Gene3D" id="3.10.100.10">
    <property type="entry name" value="Mannose-Binding Protein A, subunit A"/>
    <property type="match status" value="2"/>
</dbReference>
<dbReference type="GO" id="GO:0045087">
    <property type="term" value="P:innate immune response"/>
    <property type="evidence" value="ECO:0007669"/>
    <property type="project" value="TreeGrafter"/>
</dbReference>
<dbReference type="PANTHER" id="PTHR31024">
    <property type="entry name" value="C-TYPE LECTIN"/>
    <property type="match status" value="1"/>
</dbReference>
<dbReference type="InterPro" id="IPR002035">
    <property type="entry name" value="VWF_A"/>
</dbReference>
<feature type="domain" description="C-type lectin" evidence="1">
    <location>
        <begin position="637"/>
        <end position="766"/>
    </location>
</feature>
<feature type="domain" description="VWFA" evidence="2">
    <location>
        <begin position="32"/>
        <end position="220"/>
    </location>
</feature>
<dbReference type="CDD" id="cd00037">
    <property type="entry name" value="CLECT"/>
    <property type="match status" value="2"/>
</dbReference>
<proteinExistence type="predicted"/>
<gene>
    <name evidence="3" type="ORF">CRE_04180</name>
</gene>
<keyword evidence="4" id="KW-1185">Reference proteome</keyword>
<protein>
    <submittedName>
        <fullName evidence="3">Uncharacterized protein</fullName>
    </submittedName>
</protein>
<dbReference type="FunFam" id="3.40.50.410:FF:000136">
    <property type="entry name" value="C-type LECtin"/>
    <property type="match status" value="1"/>
</dbReference>
<dbReference type="OrthoDB" id="5787264at2759"/>
<dbReference type="HOGENOM" id="CLU_359525_0_0_1"/>
<dbReference type="InterPro" id="IPR016186">
    <property type="entry name" value="C-type_lectin-like/link_sf"/>
</dbReference>
<evidence type="ECO:0000313" key="4">
    <source>
        <dbReference type="Proteomes" id="UP000008281"/>
    </source>
</evidence>
<dbReference type="PANTHER" id="PTHR31024:SF6">
    <property type="entry name" value="VWFA DOMAIN-CONTAINING PROTEIN"/>
    <property type="match status" value="1"/>
</dbReference>
<dbReference type="Gene3D" id="3.40.50.410">
    <property type="entry name" value="von Willebrand factor, type A domain"/>
    <property type="match status" value="2"/>
</dbReference>
<sequence length="779" mass="85796">MAKVHILLGGTSADLSYTDRECGTDLTNLWLDVVAVVDNSIGMTNEGLANIAANICTVFSAGTRIGTQASEPQTTRVGLVTYNVNAQQNADLNKFQSLDDLYNNVFADLSSVSTSAQSFLSTGLAAAESLFEYENFGTNRSHYKKVVIVYASSYAAGGEMDPLPVANRLKTSGVNIITVAYDQTGDGLLLKQLAEIASPRFNFSNTDNEGNTIGQVQSAMLETNCFCPSGWIQYRQNYTDHNSYRYGVCLQAVSLAANWRAAKMACANRWTNSYLVNEYNQQKHDYVLDVVQNSSGFFQPYSYHNGLNLVGGVWKWDQPGGWQQPDLKNWYNWDQGYPITSSSLTAVLNQQNNEEVATGWQNIDYYKTAVNYVCETSSCDTDNYCSSMKFLSVLLAILGIYACSAESYVDRPCGTDLSNLWLDVVLVVDNSQGMNTDRLHTVTANILSVFGSGTRIGIDETYHRTTRLGLVTYNSVATQNADLYLYQSFDEASDGIIDATRTAVDTSESYLATGLEMAERMFNEQSVNNVRSHYKRAVIVYASEYKGDGELDPLPVANRLKLSGVNIITAAYEQSGDDGLFESLSQIASPGFSFSFDYGLDGNFVGNIQGSLLQSNCFCPSDWIQYRESYSDPASARYGVCIQPVTIPASWLAAKLSCSNKQTNSNLATEFSQNKHDFIFNVAQNTTGFSPPYQYHIGLNYVSSGSWVWTQPTGSQQVPLQQPFMWLPGYPKPASTQSAVMNMQSGQGTGWQNIATMTGSYNYVCETYACDTDNYCAAE</sequence>
<dbReference type="SMART" id="SM00034">
    <property type="entry name" value="CLECT"/>
    <property type="match status" value="2"/>
</dbReference>
<dbReference type="SUPFAM" id="SSF56436">
    <property type="entry name" value="C-type lectin-like"/>
    <property type="match status" value="2"/>
</dbReference>
<dbReference type="SMART" id="SM00327">
    <property type="entry name" value="VWA"/>
    <property type="match status" value="2"/>
</dbReference>
<dbReference type="InParanoid" id="E3MYU7"/>
<dbReference type="EMBL" id="DS268498">
    <property type="protein sequence ID" value="EFP12188.1"/>
    <property type="molecule type" value="Genomic_DNA"/>
</dbReference>
<evidence type="ECO:0000259" key="1">
    <source>
        <dbReference type="PROSITE" id="PS50041"/>
    </source>
</evidence>
<dbReference type="PROSITE" id="PS50234">
    <property type="entry name" value="VWFA"/>
    <property type="match status" value="2"/>
</dbReference>
<dbReference type="PROSITE" id="PS50041">
    <property type="entry name" value="C_TYPE_LECTIN_2"/>
    <property type="match status" value="2"/>
</dbReference>
<feature type="domain" description="VWFA" evidence="2">
    <location>
        <begin position="423"/>
        <end position="612"/>
    </location>
</feature>
<dbReference type="OMA" id="CFCRTNW"/>